<keyword evidence="2" id="KW-0472">Membrane</keyword>
<proteinExistence type="predicted"/>
<accession>A0A0L0DCS3</accession>
<reference evidence="3 4" key="1">
    <citation type="submission" date="2010-05" db="EMBL/GenBank/DDBJ databases">
        <title>The Genome Sequence of Thecamonas trahens ATCC 50062.</title>
        <authorList>
            <consortium name="The Broad Institute Genome Sequencing Platform"/>
            <person name="Russ C."/>
            <person name="Cuomo C."/>
            <person name="Shea T."/>
            <person name="Young S.K."/>
            <person name="Zeng Q."/>
            <person name="Koehrsen M."/>
            <person name="Haas B."/>
            <person name="Borodovsky M."/>
            <person name="Guigo R."/>
            <person name="Alvarado L."/>
            <person name="Berlin A."/>
            <person name="Bochicchio J."/>
            <person name="Borenstein D."/>
            <person name="Chapman S."/>
            <person name="Chen Z."/>
            <person name="Freedman E."/>
            <person name="Gellesch M."/>
            <person name="Goldberg J."/>
            <person name="Griggs A."/>
            <person name="Gujja S."/>
            <person name="Heilman E."/>
            <person name="Heiman D."/>
            <person name="Hepburn T."/>
            <person name="Howarth C."/>
            <person name="Jen D."/>
            <person name="Larson L."/>
            <person name="Mehta T."/>
            <person name="Park D."/>
            <person name="Pearson M."/>
            <person name="Roberts A."/>
            <person name="Saif S."/>
            <person name="Shenoy N."/>
            <person name="Sisk P."/>
            <person name="Stolte C."/>
            <person name="Sykes S."/>
            <person name="Thomson T."/>
            <person name="Walk T."/>
            <person name="White J."/>
            <person name="Yandava C."/>
            <person name="Burger G."/>
            <person name="Gray M.W."/>
            <person name="Holland P.W.H."/>
            <person name="King N."/>
            <person name="Lang F.B.F."/>
            <person name="Roger A.J."/>
            <person name="Ruiz-Trillo I."/>
            <person name="Lander E."/>
            <person name="Nusbaum C."/>
        </authorList>
    </citation>
    <scope>NUCLEOTIDE SEQUENCE [LARGE SCALE GENOMIC DNA]</scope>
    <source>
        <strain evidence="3 4">ATCC 50062</strain>
    </source>
</reference>
<dbReference type="EMBL" id="GL349453">
    <property type="protein sequence ID" value="KNC49108.1"/>
    <property type="molecule type" value="Genomic_DNA"/>
</dbReference>
<dbReference type="GeneID" id="25564566"/>
<organism evidence="3 4">
    <name type="scientific">Thecamonas trahens ATCC 50062</name>
    <dbReference type="NCBI Taxonomy" id="461836"/>
    <lineage>
        <taxon>Eukaryota</taxon>
        <taxon>Apusozoa</taxon>
        <taxon>Apusomonadida</taxon>
        <taxon>Apusomonadidae</taxon>
        <taxon>Thecamonas</taxon>
    </lineage>
</organism>
<evidence type="ECO:0000256" key="1">
    <source>
        <dbReference type="SAM" id="MobiDB-lite"/>
    </source>
</evidence>
<keyword evidence="4" id="KW-1185">Reference proteome</keyword>
<dbReference type="Proteomes" id="UP000054408">
    <property type="component" value="Unassembled WGS sequence"/>
</dbReference>
<feature type="transmembrane region" description="Helical" evidence="2">
    <location>
        <begin position="275"/>
        <end position="297"/>
    </location>
</feature>
<feature type="compositionally biased region" description="Basic residues" evidence="1">
    <location>
        <begin position="413"/>
        <end position="426"/>
    </location>
</feature>
<dbReference type="STRING" id="461836.A0A0L0DCS3"/>
<protein>
    <submittedName>
        <fullName evidence="3">Uncharacterized protein</fullName>
    </submittedName>
</protein>
<feature type="compositionally biased region" description="Polar residues" evidence="1">
    <location>
        <begin position="453"/>
        <end position="467"/>
    </location>
</feature>
<keyword evidence="2" id="KW-0812">Transmembrane</keyword>
<feature type="transmembrane region" description="Helical" evidence="2">
    <location>
        <begin position="23"/>
        <end position="44"/>
    </location>
</feature>
<dbReference type="AlphaFoldDB" id="A0A0L0DCS3"/>
<feature type="region of interest" description="Disordered" evidence="1">
    <location>
        <begin position="413"/>
        <end position="432"/>
    </location>
</feature>
<keyword evidence="2" id="KW-1133">Transmembrane helix</keyword>
<feature type="transmembrane region" description="Helical" evidence="2">
    <location>
        <begin position="232"/>
        <end position="255"/>
    </location>
</feature>
<evidence type="ECO:0000313" key="3">
    <source>
        <dbReference type="EMBL" id="KNC49108.1"/>
    </source>
</evidence>
<name>A0A0L0DCS3_THETB</name>
<feature type="compositionally biased region" description="Basic residues" evidence="1">
    <location>
        <begin position="498"/>
        <end position="515"/>
    </location>
</feature>
<feature type="compositionally biased region" description="Basic residues" evidence="1">
    <location>
        <begin position="476"/>
        <end position="485"/>
    </location>
</feature>
<evidence type="ECO:0000313" key="4">
    <source>
        <dbReference type="Proteomes" id="UP000054408"/>
    </source>
</evidence>
<sequence length="594" mass="64400">MGVGWVQFQAHLWKNLRLMSKSWKAAVATTVLVPLVCVLVVAVAQSIGSSSEGAAPSGSRDAFDLGPIPLCTPQPSCLSLAYTPGKHPVFVALAEEIARASALPASTVRAFETRGEMESFVLGNPNTTSLAIEFVPEALPDLQYVVWYNASLESEAAGCFAASGLVDVRCAGTVPRMRVQAMAAVMAAALNVSAASANMLGRPMSADGRLALELSVRPLTVPPSRDETAASVFLALMCGIYLAGALVASVVLVVLVGEKASGSRAMMYIHGLHNWVYWLTWGLVFEAGAVTAAGVVAGTGQLAGFRLFTCSGPGLMFVVAAEFSPSWSRSARRSRSWSARWRWQSASRWRSPFRALFLSSSSAQLTCTCCGPARARPRSGLCSSFRRSSWSRSGPTSTLAALRSMRPIATRRRALRGATSRRHRSTDRRSVSMCGRRRSRWESWRQWRLASVSSPGLSTRGSDSAMLSSAADRRTTSRRRPRPCQRPRCSACTPPPRRPSRRRRAQARATPRRAARAPGRIRTSKPRSHRCWSSTMAEWGRPPASLFSHSKSTRCARATGQRQRCATFRLASRRAPCSACSARTAPAKLRFSTC</sequence>
<evidence type="ECO:0000256" key="2">
    <source>
        <dbReference type="SAM" id="Phobius"/>
    </source>
</evidence>
<dbReference type="RefSeq" id="XP_013758136.1">
    <property type="nucleotide sequence ID" value="XM_013902682.1"/>
</dbReference>
<feature type="transmembrane region" description="Helical" evidence="2">
    <location>
        <begin position="181"/>
        <end position="200"/>
    </location>
</feature>
<feature type="region of interest" description="Disordered" evidence="1">
    <location>
        <begin position="453"/>
        <end position="534"/>
    </location>
</feature>
<gene>
    <name evidence="3" type="ORF">AMSG_05077</name>
</gene>